<evidence type="ECO:0000256" key="1">
    <source>
        <dbReference type="ARBA" id="ARBA00001971"/>
    </source>
</evidence>
<dbReference type="GO" id="GO:0004497">
    <property type="term" value="F:monooxygenase activity"/>
    <property type="evidence" value="ECO:0007669"/>
    <property type="project" value="UniProtKB-KW"/>
</dbReference>
<evidence type="ECO:0000313" key="12">
    <source>
        <dbReference type="Proteomes" id="UP000193689"/>
    </source>
</evidence>
<dbReference type="GO" id="GO:0016705">
    <property type="term" value="F:oxidoreductase activity, acting on paired donors, with incorporation or reduction of molecular oxygen"/>
    <property type="evidence" value="ECO:0007669"/>
    <property type="project" value="InterPro"/>
</dbReference>
<dbReference type="CDD" id="cd11041">
    <property type="entry name" value="CYP503A1-like"/>
    <property type="match status" value="1"/>
</dbReference>
<keyword evidence="3 8" id="KW-0349">Heme</keyword>
<feature type="region of interest" description="Disordered" evidence="10">
    <location>
        <begin position="542"/>
        <end position="562"/>
    </location>
</feature>
<evidence type="ECO:0000256" key="4">
    <source>
        <dbReference type="ARBA" id="ARBA00022723"/>
    </source>
</evidence>
<dbReference type="STRING" id="1141098.A0A1Y2DQY5"/>
<dbReference type="InterPro" id="IPR001128">
    <property type="entry name" value="Cyt_P450"/>
</dbReference>
<evidence type="ECO:0000256" key="10">
    <source>
        <dbReference type="SAM" id="MobiDB-lite"/>
    </source>
</evidence>
<comment type="caution">
    <text evidence="11">The sequence shown here is derived from an EMBL/GenBank/DDBJ whole genome shotgun (WGS) entry which is preliminary data.</text>
</comment>
<dbReference type="OrthoDB" id="1844152at2759"/>
<keyword evidence="7 9" id="KW-0503">Monooxygenase</keyword>
<name>A0A1Y2DQY5_9PEZI</name>
<dbReference type="AlphaFoldDB" id="A0A1Y2DQY5"/>
<comment type="cofactor">
    <cofactor evidence="1 8">
        <name>heme</name>
        <dbReference type="ChEBI" id="CHEBI:30413"/>
    </cofactor>
</comment>
<dbReference type="GeneID" id="63772542"/>
<evidence type="ECO:0000256" key="5">
    <source>
        <dbReference type="ARBA" id="ARBA00023002"/>
    </source>
</evidence>
<proteinExistence type="inferred from homology"/>
<keyword evidence="12" id="KW-1185">Reference proteome</keyword>
<dbReference type="PRINTS" id="PR00465">
    <property type="entry name" value="EP450IV"/>
</dbReference>
<evidence type="ECO:0000256" key="7">
    <source>
        <dbReference type="ARBA" id="ARBA00023033"/>
    </source>
</evidence>
<dbReference type="InterPro" id="IPR036396">
    <property type="entry name" value="Cyt_P450_sf"/>
</dbReference>
<dbReference type="EMBL" id="MCFJ01000010">
    <property type="protein sequence ID" value="ORY61698.1"/>
    <property type="molecule type" value="Genomic_DNA"/>
</dbReference>
<dbReference type="GO" id="GO:0020037">
    <property type="term" value="F:heme binding"/>
    <property type="evidence" value="ECO:0007669"/>
    <property type="project" value="InterPro"/>
</dbReference>
<dbReference type="SUPFAM" id="SSF48264">
    <property type="entry name" value="Cytochrome P450"/>
    <property type="match status" value="1"/>
</dbReference>
<dbReference type="InterPro" id="IPR017972">
    <property type="entry name" value="Cyt_P450_CS"/>
</dbReference>
<organism evidence="11 12">
    <name type="scientific">Pseudomassariella vexata</name>
    <dbReference type="NCBI Taxonomy" id="1141098"/>
    <lineage>
        <taxon>Eukaryota</taxon>
        <taxon>Fungi</taxon>
        <taxon>Dikarya</taxon>
        <taxon>Ascomycota</taxon>
        <taxon>Pezizomycotina</taxon>
        <taxon>Sordariomycetes</taxon>
        <taxon>Xylariomycetidae</taxon>
        <taxon>Amphisphaeriales</taxon>
        <taxon>Pseudomassariaceae</taxon>
        <taxon>Pseudomassariella</taxon>
    </lineage>
</organism>
<feature type="binding site" description="axial binding residue" evidence="8">
    <location>
        <position position="491"/>
    </location>
    <ligand>
        <name>heme</name>
        <dbReference type="ChEBI" id="CHEBI:30413"/>
    </ligand>
    <ligandPart>
        <name>Fe</name>
        <dbReference type="ChEBI" id="CHEBI:18248"/>
    </ligandPart>
</feature>
<dbReference type="Gene3D" id="1.10.630.10">
    <property type="entry name" value="Cytochrome P450"/>
    <property type="match status" value="1"/>
</dbReference>
<keyword evidence="5 9" id="KW-0560">Oxidoreductase</keyword>
<dbReference type="PANTHER" id="PTHR46206">
    <property type="entry name" value="CYTOCHROME P450"/>
    <property type="match status" value="1"/>
</dbReference>
<keyword evidence="4 8" id="KW-0479">Metal-binding</keyword>
<comment type="similarity">
    <text evidence="2 9">Belongs to the cytochrome P450 family.</text>
</comment>
<dbReference type="GO" id="GO:0005506">
    <property type="term" value="F:iron ion binding"/>
    <property type="evidence" value="ECO:0007669"/>
    <property type="project" value="InterPro"/>
</dbReference>
<dbReference type="PANTHER" id="PTHR46206:SF1">
    <property type="entry name" value="P450, PUTATIVE (EUROFUNG)-RELATED"/>
    <property type="match status" value="1"/>
</dbReference>
<protein>
    <submittedName>
        <fullName evidence="11">Cytochrome P450</fullName>
    </submittedName>
</protein>
<evidence type="ECO:0000256" key="3">
    <source>
        <dbReference type="ARBA" id="ARBA00022617"/>
    </source>
</evidence>
<evidence type="ECO:0000256" key="6">
    <source>
        <dbReference type="ARBA" id="ARBA00023004"/>
    </source>
</evidence>
<gene>
    <name evidence="11" type="ORF">BCR38DRAFT_347257</name>
</gene>
<dbReference type="InParanoid" id="A0A1Y2DQY5"/>
<accession>A0A1Y2DQY5</accession>
<dbReference type="RefSeq" id="XP_040713775.1">
    <property type="nucleotide sequence ID" value="XM_040856330.1"/>
</dbReference>
<evidence type="ECO:0000313" key="11">
    <source>
        <dbReference type="EMBL" id="ORY61698.1"/>
    </source>
</evidence>
<evidence type="ECO:0000256" key="9">
    <source>
        <dbReference type="RuleBase" id="RU000461"/>
    </source>
</evidence>
<sequence>MDTSFGVLFEHLTAGRFVGAVVIFTVTSFIVDFASKPSYPDSLPRVGHGKGFVASLRDHWSYFTRFQDWMQEGYEKHSKYGRLVVVPSSASRPAKIVIPQSQTTWMLEQPDSVIGTHEAHNDILYSEYNFLGKRLSDDVYHTRVVHKSIARALSALIPGTQEELKDSIDKVFGLDTEQWKSVNVWDSWLSIVPQVTNRMLIGADGHVNRNSALLESMVKFTDCVVQSSFLFCMFPKSLHPIVGPLLTIPNWIHYWRGAKHTLPVIQKRLDDMNKKAAGDPAYHDWLEPEDFITWTIRVARAEGNSFELQPSVIAKRLLPIEFAAIHTTTLTGLNMILDLVSSDLSLGYLEGLREEAARVFKEEGGKWTKNGLSRLYRIDSAIRESQRLSIFATTQVERKVVARSGITNPTQGWHAPYGSSLVLNWQGLHHDPDLHHEPERYDAFRYSNPREEYESRPAEQKDPAEALRLKKMGMVTTSDSHLAFSHGRHACPGRFFVAHELKMAIAYIVMNYDIKHINKKPEVQWMGQTVIPPLQARVEVRRRKGSVSRSYADGNNQDRKAE</sequence>
<dbReference type="InterPro" id="IPR002403">
    <property type="entry name" value="Cyt_P450_E_grp-IV"/>
</dbReference>
<evidence type="ECO:0000256" key="2">
    <source>
        <dbReference type="ARBA" id="ARBA00010617"/>
    </source>
</evidence>
<dbReference type="Proteomes" id="UP000193689">
    <property type="component" value="Unassembled WGS sequence"/>
</dbReference>
<dbReference type="Pfam" id="PF00067">
    <property type="entry name" value="p450"/>
    <property type="match status" value="1"/>
</dbReference>
<reference evidence="11 12" key="1">
    <citation type="submission" date="2016-07" db="EMBL/GenBank/DDBJ databases">
        <title>Pervasive Adenine N6-methylation of Active Genes in Fungi.</title>
        <authorList>
            <consortium name="DOE Joint Genome Institute"/>
            <person name="Mondo S.J."/>
            <person name="Dannebaum R.O."/>
            <person name="Kuo R.C."/>
            <person name="Labutti K."/>
            <person name="Haridas S."/>
            <person name="Kuo A."/>
            <person name="Salamov A."/>
            <person name="Ahrendt S.R."/>
            <person name="Lipzen A."/>
            <person name="Sullivan W."/>
            <person name="Andreopoulos W.B."/>
            <person name="Clum A."/>
            <person name="Lindquist E."/>
            <person name="Daum C."/>
            <person name="Ramamoorthy G.K."/>
            <person name="Gryganskyi A."/>
            <person name="Culley D."/>
            <person name="Magnuson J.K."/>
            <person name="James T.Y."/>
            <person name="O'Malley M.A."/>
            <person name="Stajich J.E."/>
            <person name="Spatafora J.W."/>
            <person name="Visel A."/>
            <person name="Grigoriev I.V."/>
        </authorList>
    </citation>
    <scope>NUCLEOTIDE SEQUENCE [LARGE SCALE GENOMIC DNA]</scope>
    <source>
        <strain evidence="11 12">CBS 129021</strain>
    </source>
</reference>
<evidence type="ECO:0000256" key="8">
    <source>
        <dbReference type="PIRSR" id="PIRSR602403-1"/>
    </source>
</evidence>
<keyword evidence="6 8" id="KW-0408">Iron</keyword>
<dbReference type="PROSITE" id="PS00086">
    <property type="entry name" value="CYTOCHROME_P450"/>
    <property type="match status" value="1"/>
</dbReference>